<evidence type="ECO:0000256" key="3">
    <source>
        <dbReference type="ARBA" id="ARBA00022475"/>
    </source>
</evidence>
<keyword evidence="5 9" id="KW-0653">Protein transport</keyword>
<organism evidence="10 11">
    <name type="scientific">Spirochaeta africana (strain ATCC 700263 / DSM 8902 / Z-7692)</name>
    <dbReference type="NCBI Taxonomy" id="889378"/>
    <lineage>
        <taxon>Bacteria</taxon>
        <taxon>Pseudomonadati</taxon>
        <taxon>Spirochaetota</taxon>
        <taxon>Spirochaetia</taxon>
        <taxon>Spirochaetales</taxon>
        <taxon>Spirochaetaceae</taxon>
        <taxon>Spirochaeta</taxon>
    </lineage>
</organism>
<dbReference type="STRING" id="889378.Spiaf_0542"/>
<dbReference type="InterPro" id="IPR001901">
    <property type="entry name" value="Translocase_SecE/Sec61-g"/>
</dbReference>
<evidence type="ECO:0000256" key="8">
    <source>
        <dbReference type="ARBA" id="ARBA00023136"/>
    </source>
</evidence>
<evidence type="ECO:0000256" key="5">
    <source>
        <dbReference type="ARBA" id="ARBA00022927"/>
    </source>
</evidence>
<feature type="transmembrane region" description="Helical" evidence="9">
    <location>
        <begin position="32"/>
        <end position="55"/>
    </location>
</feature>
<dbReference type="Pfam" id="PF00584">
    <property type="entry name" value="SecE"/>
    <property type="match status" value="1"/>
</dbReference>
<comment type="similarity">
    <text evidence="9">Belongs to the SecE/SEC61-gamma family.</text>
</comment>
<dbReference type="NCBIfam" id="TIGR00964">
    <property type="entry name" value="secE_bact"/>
    <property type="match status" value="1"/>
</dbReference>
<accession>H9UGK0</accession>
<dbReference type="PANTHER" id="PTHR33910:SF1">
    <property type="entry name" value="PROTEIN TRANSLOCASE SUBUNIT SECE"/>
    <property type="match status" value="1"/>
</dbReference>
<dbReference type="GO" id="GO:0005886">
    <property type="term" value="C:plasma membrane"/>
    <property type="evidence" value="ECO:0007669"/>
    <property type="project" value="UniProtKB-SubCell"/>
</dbReference>
<comment type="subcellular location">
    <subcellularLocation>
        <location evidence="9">Cell inner membrane</location>
        <topology evidence="9">Single-pass membrane protein</topology>
    </subcellularLocation>
    <subcellularLocation>
        <location evidence="1">Membrane</location>
    </subcellularLocation>
</comment>
<keyword evidence="3 9" id="KW-1003">Cell membrane</keyword>
<dbReference type="InterPro" id="IPR038379">
    <property type="entry name" value="SecE_sf"/>
</dbReference>
<dbReference type="PANTHER" id="PTHR33910">
    <property type="entry name" value="PROTEIN TRANSLOCASE SUBUNIT SECE"/>
    <property type="match status" value="1"/>
</dbReference>
<dbReference type="PATRIC" id="fig|889378.3.peg.551"/>
<dbReference type="RefSeq" id="WP_014454640.1">
    <property type="nucleotide sequence ID" value="NC_017098.1"/>
</dbReference>
<evidence type="ECO:0000313" key="10">
    <source>
        <dbReference type="EMBL" id="AFG36643.1"/>
    </source>
</evidence>
<name>H9UGK0_SPIAZ</name>
<evidence type="ECO:0000256" key="1">
    <source>
        <dbReference type="ARBA" id="ARBA00004370"/>
    </source>
</evidence>
<dbReference type="GO" id="GO:0008320">
    <property type="term" value="F:protein transmembrane transporter activity"/>
    <property type="evidence" value="ECO:0007669"/>
    <property type="project" value="UniProtKB-UniRule"/>
</dbReference>
<dbReference type="OrthoDB" id="9799073at2"/>
<keyword evidence="7 9" id="KW-0811">Translocation</keyword>
<dbReference type="GO" id="GO:0006605">
    <property type="term" value="P:protein targeting"/>
    <property type="evidence" value="ECO:0007669"/>
    <property type="project" value="UniProtKB-UniRule"/>
</dbReference>
<gene>
    <name evidence="9" type="primary">secE</name>
    <name evidence="10" type="ordered locus">Spiaf_0542</name>
</gene>
<dbReference type="Gene3D" id="1.20.5.1030">
    <property type="entry name" value="Preprotein translocase secy subunit"/>
    <property type="match status" value="1"/>
</dbReference>
<dbReference type="EMBL" id="CP003282">
    <property type="protein sequence ID" value="AFG36643.1"/>
    <property type="molecule type" value="Genomic_DNA"/>
</dbReference>
<comment type="function">
    <text evidence="9">Essential subunit of the Sec protein translocation channel SecYEG. Clamps together the 2 halves of SecY. May contact the channel plug during translocation.</text>
</comment>
<protein>
    <recommendedName>
        <fullName evidence="9">Protein translocase subunit SecE</fullName>
    </recommendedName>
</protein>
<dbReference type="PROSITE" id="PS01067">
    <property type="entry name" value="SECE_SEC61G"/>
    <property type="match status" value="1"/>
</dbReference>
<keyword evidence="6 9" id="KW-1133">Transmembrane helix</keyword>
<keyword evidence="9" id="KW-0997">Cell inner membrane</keyword>
<keyword evidence="8 9" id="KW-0472">Membrane</keyword>
<evidence type="ECO:0000256" key="6">
    <source>
        <dbReference type="ARBA" id="ARBA00022989"/>
    </source>
</evidence>
<proteinExistence type="inferred from homology"/>
<dbReference type="Proteomes" id="UP000007383">
    <property type="component" value="Chromosome"/>
</dbReference>
<keyword evidence="11" id="KW-1185">Reference proteome</keyword>
<evidence type="ECO:0000313" key="11">
    <source>
        <dbReference type="Proteomes" id="UP000007383"/>
    </source>
</evidence>
<evidence type="ECO:0000256" key="4">
    <source>
        <dbReference type="ARBA" id="ARBA00022692"/>
    </source>
</evidence>
<sequence length="59" mass="6537">MKKLVQFFKDSAAELKKVVWPTRDEVISNTKVVLVSVVIIAAALGLVDFLFVSAIDLIF</sequence>
<evidence type="ECO:0000256" key="7">
    <source>
        <dbReference type="ARBA" id="ARBA00023010"/>
    </source>
</evidence>
<dbReference type="eggNOG" id="COG0690">
    <property type="taxonomic scope" value="Bacteria"/>
</dbReference>
<dbReference type="GO" id="GO:0009306">
    <property type="term" value="P:protein secretion"/>
    <property type="evidence" value="ECO:0007669"/>
    <property type="project" value="UniProtKB-UniRule"/>
</dbReference>
<dbReference type="HAMAP" id="MF_00422">
    <property type="entry name" value="SecE"/>
    <property type="match status" value="1"/>
</dbReference>
<reference evidence="11" key="1">
    <citation type="journal article" date="2013" name="Stand. Genomic Sci.">
        <title>Complete genome sequence of the halophilic bacterium Spirochaeta africana type strain (Z-7692(T)) from the alkaline Lake Magadi in the East African Rift.</title>
        <authorList>
            <person name="Liolos K."/>
            <person name="Abt B."/>
            <person name="Scheuner C."/>
            <person name="Teshima H."/>
            <person name="Held B."/>
            <person name="Lapidus A."/>
            <person name="Nolan M."/>
            <person name="Lucas S."/>
            <person name="Deshpande S."/>
            <person name="Cheng J.F."/>
            <person name="Tapia R."/>
            <person name="Goodwin L.A."/>
            <person name="Pitluck S."/>
            <person name="Pagani I."/>
            <person name="Ivanova N."/>
            <person name="Mavromatis K."/>
            <person name="Mikhailova N."/>
            <person name="Huntemann M."/>
            <person name="Pati A."/>
            <person name="Chen A."/>
            <person name="Palaniappan K."/>
            <person name="Land M."/>
            <person name="Rohde M."/>
            <person name="Tindall B.J."/>
            <person name="Detter J.C."/>
            <person name="Goker M."/>
            <person name="Bristow J."/>
            <person name="Eisen J.A."/>
            <person name="Markowitz V."/>
            <person name="Hugenholtz P."/>
            <person name="Woyke T."/>
            <person name="Klenk H.P."/>
            <person name="Kyrpides N.C."/>
        </authorList>
    </citation>
    <scope>NUCLEOTIDE SEQUENCE</scope>
    <source>
        <strain evidence="11">ATCC 700263 / DSM 8902 / Z-7692</strain>
    </source>
</reference>
<dbReference type="GO" id="GO:0043952">
    <property type="term" value="P:protein transport by the Sec complex"/>
    <property type="evidence" value="ECO:0007669"/>
    <property type="project" value="UniProtKB-UniRule"/>
</dbReference>
<dbReference type="GO" id="GO:0065002">
    <property type="term" value="P:intracellular protein transmembrane transport"/>
    <property type="evidence" value="ECO:0007669"/>
    <property type="project" value="UniProtKB-UniRule"/>
</dbReference>
<dbReference type="KEGG" id="sfc:Spiaf_0542"/>
<evidence type="ECO:0000256" key="2">
    <source>
        <dbReference type="ARBA" id="ARBA00022448"/>
    </source>
</evidence>
<keyword evidence="2 9" id="KW-0813">Transport</keyword>
<dbReference type="HOGENOM" id="CLU_113663_8_0_12"/>
<keyword evidence="4 9" id="KW-0812">Transmembrane</keyword>
<evidence type="ECO:0000256" key="9">
    <source>
        <dbReference type="HAMAP-Rule" id="MF_00422"/>
    </source>
</evidence>
<dbReference type="AlphaFoldDB" id="H9UGK0"/>
<comment type="subunit">
    <text evidence="9">Component of the Sec protein translocase complex. Heterotrimer consisting of SecY, SecE and SecG subunits. The heterotrimers can form oligomers, although 1 heterotrimer is thought to be able to translocate proteins. Interacts with the ribosome. Interacts with SecDF, and other proteins may be involved. Interacts with SecA.</text>
</comment>
<dbReference type="InterPro" id="IPR005807">
    <property type="entry name" value="SecE_bac"/>
</dbReference>